<evidence type="ECO:0000256" key="1">
    <source>
        <dbReference type="SAM" id="MobiDB-lite"/>
    </source>
</evidence>
<gene>
    <name evidence="2" type="ORF">PENFLA_c060G05321</name>
</gene>
<comment type="caution">
    <text evidence="2">The sequence shown here is derived from an EMBL/GenBank/DDBJ whole genome shotgun (WGS) entry which is preliminary data.</text>
</comment>
<keyword evidence="3" id="KW-1185">Reference proteome</keyword>
<reference evidence="3" key="1">
    <citation type="journal article" date="2017" name="Nat. Microbiol.">
        <title>Global analysis of biosynthetic gene clusters reveals vast potential of secondary metabolite production in Penicillium species.</title>
        <authorList>
            <person name="Nielsen J.C."/>
            <person name="Grijseels S."/>
            <person name="Prigent S."/>
            <person name="Ji B."/>
            <person name="Dainat J."/>
            <person name="Nielsen K.F."/>
            <person name="Frisvad J.C."/>
            <person name="Workman M."/>
            <person name="Nielsen J."/>
        </authorList>
    </citation>
    <scope>NUCLEOTIDE SEQUENCE [LARGE SCALE GENOMIC DNA]</scope>
    <source>
        <strain evidence="3">IBT 14082</strain>
    </source>
</reference>
<feature type="compositionally biased region" description="Acidic residues" evidence="1">
    <location>
        <begin position="47"/>
        <end position="59"/>
    </location>
</feature>
<name>A0A1V6SFW3_9EURO</name>
<protein>
    <submittedName>
        <fullName evidence="2">Uncharacterized protein</fullName>
    </submittedName>
</protein>
<evidence type="ECO:0000313" key="2">
    <source>
        <dbReference type="EMBL" id="OQE12897.1"/>
    </source>
</evidence>
<accession>A0A1V6SFW3</accession>
<feature type="region of interest" description="Disordered" evidence="1">
    <location>
        <begin position="37"/>
        <end position="59"/>
    </location>
</feature>
<dbReference type="Proteomes" id="UP000191342">
    <property type="component" value="Unassembled WGS sequence"/>
</dbReference>
<dbReference type="AlphaFoldDB" id="A0A1V6SFW3"/>
<dbReference type="STRING" id="254877.A0A1V6SFW3"/>
<organism evidence="2 3">
    <name type="scientific">Penicillium flavigenum</name>
    <dbReference type="NCBI Taxonomy" id="254877"/>
    <lineage>
        <taxon>Eukaryota</taxon>
        <taxon>Fungi</taxon>
        <taxon>Dikarya</taxon>
        <taxon>Ascomycota</taxon>
        <taxon>Pezizomycotina</taxon>
        <taxon>Eurotiomycetes</taxon>
        <taxon>Eurotiomycetidae</taxon>
        <taxon>Eurotiales</taxon>
        <taxon>Aspergillaceae</taxon>
        <taxon>Penicillium</taxon>
    </lineage>
</organism>
<proteinExistence type="predicted"/>
<dbReference type="EMBL" id="MLQL01000060">
    <property type="protein sequence ID" value="OQE12897.1"/>
    <property type="molecule type" value="Genomic_DNA"/>
</dbReference>
<evidence type="ECO:0000313" key="3">
    <source>
        <dbReference type="Proteomes" id="UP000191342"/>
    </source>
</evidence>
<feature type="region of interest" description="Disordered" evidence="1">
    <location>
        <begin position="1"/>
        <end position="21"/>
    </location>
</feature>
<sequence>MTSAGVRAFHPTPEEDPERERIRDLSRYYCTVTRVTREFPSPGATTSDEETPVAPTGDE</sequence>